<dbReference type="Proteomes" id="UP000827872">
    <property type="component" value="Linkage Group LG15"/>
</dbReference>
<sequence>MFHEATKSLIKQMGPEEDFIPVRCPADHKHFRVLYLVQRNSKTPWWRKNHYYKTDYKLSDVLLPGQHTAKLDICDSDTFTIMDHVDGKLEGDVGVATDLGTLKLTSSASTSHARTVKVKKRHVSSQVLDSLDGSR</sequence>
<evidence type="ECO:0000313" key="2">
    <source>
        <dbReference type="Proteomes" id="UP000827872"/>
    </source>
</evidence>
<protein>
    <submittedName>
        <fullName evidence="1">Uncharacterized protein</fullName>
    </submittedName>
</protein>
<reference evidence="1" key="1">
    <citation type="submission" date="2021-08" db="EMBL/GenBank/DDBJ databases">
        <title>The first chromosome-level gecko genome reveals the dynamic sex chromosomes of Neotropical dwarf geckos (Sphaerodactylidae: Sphaerodactylus).</title>
        <authorList>
            <person name="Pinto B.J."/>
            <person name="Keating S.E."/>
            <person name="Gamble T."/>
        </authorList>
    </citation>
    <scope>NUCLEOTIDE SEQUENCE</scope>
    <source>
        <strain evidence="1">TG3544</strain>
    </source>
</reference>
<comment type="caution">
    <text evidence="1">The sequence shown here is derived from an EMBL/GenBank/DDBJ whole genome shotgun (WGS) entry which is preliminary data.</text>
</comment>
<evidence type="ECO:0000313" key="1">
    <source>
        <dbReference type="EMBL" id="KAH7996288.1"/>
    </source>
</evidence>
<keyword evidence="2" id="KW-1185">Reference proteome</keyword>
<organism evidence="1 2">
    <name type="scientific">Sphaerodactylus townsendi</name>
    <dbReference type="NCBI Taxonomy" id="933632"/>
    <lineage>
        <taxon>Eukaryota</taxon>
        <taxon>Metazoa</taxon>
        <taxon>Chordata</taxon>
        <taxon>Craniata</taxon>
        <taxon>Vertebrata</taxon>
        <taxon>Euteleostomi</taxon>
        <taxon>Lepidosauria</taxon>
        <taxon>Squamata</taxon>
        <taxon>Bifurcata</taxon>
        <taxon>Gekkota</taxon>
        <taxon>Sphaerodactylidae</taxon>
        <taxon>Sphaerodactylus</taxon>
    </lineage>
</organism>
<name>A0ACB8EUU4_9SAUR</name>
<accession>A0ACB8EUU4</accession>
<proteinExistence type="predicted"/>
<dbReference type="EMBL" id="CM037628">
    <property type="protein sequence ID" value="KAH7996288.1"/>
    <property type="molecule type" value="Genomic_DNA"/>
</dbReference>
<gene>
    <name evidence="1" type="ORF">K3G42_003743</name>
</gene>